<protein>
    <submittedName>
        <fullName evidence="1">Uncharacterized protein</fullName>
    </submittedName>
</protein>
<dbReference type="RefSeq" id="YP_010675286.1">
    <property type="nucleotide sequence ID" value="NC_071001.1"/>
</dbReference>
<accession>A0A7S9XHX5</accession>
<dbReference type="KEGG" id="vg:77951609"/>
<evidence type="ECO:0000313" key="2">
    <source>
        <dbReference type="Proteomes" id="UP000594422"/>
    </source>
</evidence>
<name>A0A7S9XHX5_9CAUD</name>
<sequence length="78" mass="9247">MYNAQTYSTKDKIDLTIENNSYAIVERFDKHYAIKVKSIIDNCPESYALINNQWQECNSLYTWACLHCNFVKYVNKLN</sequence>
<keyword evidence="2" id="KW-1185">Reference proteome</keyword>
<dbReference type="Proteomes" id="UP000594422">
    <property type="component" value="Segment"/>
</dbReference>
<dbReference type="GeneID" id="77951609"/>
<organism evidence="1 2">
    <name type="scientific">Providencia phage PSTCR7</name>
    <dbReference type="NCBI Taxonomy" id="2783549"/>
    <lineage>
        <taxon>Viruses</taxon>
        <taxon>Duplodnaviria</taxon>
        <taxon>Heunggongvirae</taxon>
        <taxon>Uroviricota</taxon>
        <taxon>Caudoviricetes</taxon>
        <taxon>Craquatrovirus</taxon>
        <taxon>Craquatrovirus PSTCR7</taxon>
    </lineage>
</organism>
<reference evidence="1 2" key="1">
    <citation type="submission" date="2020-10" db="EMBL/GenBank/DDBJ databases">
        <title>Novel bacteriophages targeting Providencia spp. as potential agents for phage therapy.</title>
        <authorList>
            <person name="Rakov C."/>
            <person name="Alkalay-Oren S."/>
            <person name="Coppenhagen-Glazer S."/>
            <person name="Hazan R."/>
        </authorList>
    </citation>
    <scope>NUCLEOTIDE SEQUENCE [LARGE SCALE GENOMIC DNA]</scope>
</reference>
<dbReference type="EMBL" id="MW057861">
    <property type="protein sequence ID" value="QPI18499.1"/>
    <property type="molecule type" value="Genomic_DNA"/>
</dbReference>
<evidence type="ECO:0000313" key="1">
    <source>
        <dbReference type="EMBL" id="QPI18499.1"/>
    </source>
</evidence>
<proteinExistence type="predicted"/>